<evidence type="ECO:0000313" key="9">
    <source>
        <dbReference type="EMBL" id="TYB30803.1"/>
    </source>
</evidence>
<dbReference type="SUPFAM" id="SSF82866">
    <property type="entry name" value="Multidrug efflux transporter AcrB transmembrane domain"/>
    <property type="match status" value="2"/>
</dbReference>
<feature type="transmembrane region" description="Helical" evidence="7">
    <location>
        <begin position="268"/>
        <end position="289"/>
    </location>
</feature>
<feature type="transmembrane region" description="Helical" evidence="7">
    <location>
        <begin position="344"/>
        <end position="369"/>
    </location>
</feature>
<accession>A0A5D0MGT0</accession>
<dbReference type="InterPro" id="IPR050545">
    <property type="entry name" value="Mycobact_MmpL"/>
</dbReference>
<organism evidence="9 10">
    <name type="scientific">Candidatus Mcinerneyibacterium aminivorans</name>
    <dbReference type="NCBI Taxonomy" id="2703815"/>
    <lineage>
        <taxon>Bacteria</taxon>
        <taxon>Candidatus Macinerneyibacteriota</taxon>
        <taxon>Candidatus Mcinerneyibacteria</taxon>
        <taxon>Candidatus Mcinerneyibacteriales</taxon>
        <taxon>Candidatus Mcinerneyibacteriaceae</taxon>
        <taxon>Candidatus Mcinerneyibacterium</taxon>
    </lineage>
</organism>
<dbReference type="GO" id="GO:0005886">
    <property type="term" value="C:plasma membrane"/>
    <property type="evidence" value="ECO:0007669"/>
    <property type="project" value="UniProtKB-SubCell"/>
</dbReference>
<feature type="domain" description="SSD" evidence="8">
    <location>
        <begin position="762"/>
        <end position="888"/>
    </location>
</feature>
<feature type="transmembrane region" description="Helical" evidence="7">
    <location>
        <begin position="863"/>
        <end position="889"/>
    </location>
</feature>
<feature type="transmembrane region" description="Helical" evidence="7">
    <location>
        <begin position="838"/>
        <end position="857"/>
    </location>
</feature>
<dbReference type="Pfam" id="PF03176">
    <property type="entry name" value="MMPL"/>
    <property type="match status" value="2"/>
</dbReference>
<dbReference type="InterPro" id="IPR001036">
    <property type="entry name" value="Acrflvin-R"/>
</dbReference>
<dbReference type="Proteomes" id="UP000324143">
    <property type="component" value="Unassembled WGS sequence"/>
</dbReference>
<protein>
    <submittedName>
        <fullName evidence="9">MMPL family transporter</fullName>
    </submittedName>
</protein>
<dbReference type="PANTHER" id="PTHR33406:SF13">
    <property type="entry name" value="MEMBRANE PROTEIN YDFJ"/>
    <property type="match status" value="1"/>
</dbReference>
<dbReference type="Gene3D" id="1.20.1640.10">
    <property type="entry name" value="Multidrug efflux transporter AcrB transmembrane domain"/>
    <property type="match status" value="2"/>
</dbReference>
<evidence type="ECO:0000256" key="3">
    <source>
        <dbReference type="ARBA" id="ARBA00022692"/>
    </source>
</evidence>
<dbReference type="InterPro" id="IPR000731">
    <property type="entry name" value="SSD"/>
</dbReference>
<evidence type="ECO:0000256" key="2">
    <source>
        <dbReference type="ARBA" id="ARBA00022475"/>
    </source>
</evidence>
<feature type="domain" description="SSD" evidence="8">
    <location>
        <begin position="242"/>
        <end position="369"/>
    </location>
</feature>
<evidence type="ECO:0000256" key="5">
    <source>
        <dbReference type="ARBA" id="ARBA00023136"/>
    </source>
</evidence>
<keyword evidence="4 7" id="KW-1133">Transmembrane helix</keyword>
<feature type="transmembrane region" description="Helical" evidence="7">
    <location>
        <begin position="403"/>
        <end position="422"/>
    </location>
</feature>
<evidence type="ECO:0000256" key="4">
    <source>
        <dbReference type="ARBA" id="ARBA00022989"/>
    </source>
</evidence>
<dbReference type="InterPro" id="IPR004869">
    <property type="entry name" value="MMPL_dom"/>
</dbReference>
<evidence type="ECO:0000256" key="7">
    <source>
        <dbReference type="SAM" id="Phobius"/>
    </source>
</evidence>
<feature type="region of interest" description="Disordered" evidence="6">
    <location>
        <begin position="509"/>
        <end position="585"/>
    </location>
</feature>
<keyword evidence="10" id="KW-1185">Reference proteome</keyword>
<feature type="transmembrane region" description="Helical" evidence="7">
    <location>
        <begin position="212"/>
        <end position="231"/>
    </location>
</feature>
<feature type="transmembrane region" description="Helical" evidence="7">
    <location>
        <begin position="763"/>
        <end position="783"/>
    </location>
</feature>
<dbReference type="PANTHER" id="PTHR33406">
    <property type="entry name" value="MEMBRANE PROTEIN MJ1562-RELATED"/>
    <property type="match status" value="1"/>
</dbReference>
<feature type="compositionally biased region" description="Low complexity" evidence="6">
    <location>
        <begin position="535"/>
        <end position="548"/>
    </location>
</feature>
<evidence type="ECO:0000259" key="8">
    <source>
        <dbReference type="PROSITE" id="PS50156"/>
    </source>
</evidence>
<gene>
    <name evidence="9" type="ORF">FXF47_07400</name>
</gene>
<dbReference type="GO" id="GO:0022857">
    <property type="term" value="F:transmembrane transporter activity"/>
    <property type="evidence" value="ECO:0007669"/>
    <property type="project" value="InterPro"/>
</dbReference>
<reference evidence="9" key="1">
    <citation type="submission" date="2019-08" db="EMBL/GenBank/DDBJ databases">
        <title>Genomic characterization of a novel candidate phylum (ARYD3) from a high temperature, high salinity tertiary oil reservoir in north central Oklahoma, USA.</title>
        <authorList>
            <person name="Youssef N.H."/>
            <person name="Yadav A."/>
            <person name="Elshahed M.S."/>
        </authorList>
    </citation>
    <scope>NUCLEOTIDE SEQUENCE [LARGE SCALE GENOMIC DNA]</scope>
    <source>
        <strain evidence="9">ARYD3</strain>
    </source>
</reference>
<dbReference type="PRINTS" id="PR00702">
    <property type="entry name" value="ACRIFLAVINRP"/>
</dbReference>
<dbReference type="AlphaFoldDB" id="A0A5D0MGT0"/>
<feature type="compositionally biased region" description="Basic and acidic residues" evidence="6">
    <location>
        <begin position="566"/>
        <end position="576"/>
    </location>
</feature>
<feature type="compositionally biased region" description="Polar residues" evidence="6">
    <location>
        <begin position="549"/>
        <end position="564"/>
    </location>
</feature>
<feature type="transmembrane region" description="Helical" evidence="7">
    <location>
        <begin position="789"/>
        <end position="807"/>
    </location>
</feature>
<evidence type="ECO:0000256" key="1">
    <source>
        <dbReference type="ARBA" id="ARBA00004651"/>
    </source>
</evidence>
<keyword evidence="2" id="KW-1003">Cell membrane</keyword>
<evidence type="ECO:0000256" key="6">
    <source>
        <dbReference type="SAM" id="MobiDB-lite"/>
    </source>
</evidence>
<evidence type="ECO:0000313" key="10">
    <source>
        <dbReference type="Proteomes" id="UP000324143"/>
    </source>
</evidence>
<feature type="transmembrane region" description="Helical" evidence="7">
    <location>
        <begin position="9"/>
        <end position="27"/>
    </location>
</feature>
<sequence length="899" mass="100763">MFKRIFKKPWINIILIIMITVFFGIQLPKLNINNEVKIFLPDDHPSKNAYDKMEKIYGSGDVIAVSYENVKNSIFSLESIKLLDGIIQDLENIENVKEATGLVNTDFIKGTADGMEVKELVENKPQNKKDIYEIKKKVLSWDIYENNLYNEDYSSSQILVKAEKDLSIEQKEDIYWDIKNVIKKYKNKDSNFYIAGMPAVNVLIGNNMESDLSNLIPFVIGIVLLILFLSFRNAGGVILPTVTVLISTVWALGIMSLLGISLTIVSTVIPVLLVAVGSAYGIHIISHYYDEIRNENKKISKKQHKEIIITTVKKVGKPVFLAGLTTMVGFGSLASSNIMPVKSFGIFTAVGVGVALLVALIFIPSILLVRSRRLSGRIKRDKNAISKIIDAIYGYFSKKRIRILILSFIIIIISIVGIKKIVIDSVMIEFFKEDTEIRQADRFINNNFSGTHVLNILIDGKENGALTDPDILKEMDNLSRYLENRYSRVGKVTSFADFIKRMNKVMNYPAEEKSQNPENKSGNIKEETTSDFGNESTSEFDSETTSSFGNNSNNETTSDFGSENTSEFKQKTEEKKSKKIPGNFEEDKTNKYKKLTGRQFVELLNEAILNSKKSNITADQLVKLINREINYRGEAYNEIPYDVDKYPAERKKGLKDLISQYLLLYAGNLDDLINDQIEPSKARMMIQMKSGSNILTDKIEESVSKYVDDNFPEGYKVSVAGTSDMALAVNNLIVSSQLKSIIISLIVVFIIVSINFRSFVGGIYGVIPLSFALLINFGIMGFFGIKLDIATSMVAAIAIGIGVDYTVHFLTRYHQERLENDDIEEVTRNTLKTTGKAIIFNAISVAAGFAVLLFSNFNPLVNLGLLVSITMVTSSLASMTILPALLNQFKPKFISEKRR</sequence>
<dbReference type="EMBL" id="VSIX01000072">
    <property type="protein sequence ID" value="TYB30803.1"/>
    <property type="molecule type" value="Genomic_DNA"/>
</dbReference>
<feature type="transmembrane region" description="Helical" evidence="7">
    <location>
        <begin position="319"/>
        <end position="338"/>
    </location>
</feature>
<comment type="subcellular location">
    <subcellularLocation>
        <location evidence="1">Cell membrane</location>
        <topology evidence="1">Multi-pass membrane protein</topology>
    </subcellularLocation>
</comment>
<feature type="transmembrane region" description="Helical" evidence="7">
    <location>
        <begin position="238"/>
        <end position="262"/>
    </location>
</feature>
<keyword evidence="3 7" id="KW-0812">Transmembrane</keyword>
<feature type="transmembrane region" description="Helical" evidence="7">
    <location>
        <begin position="738"/>
        <end position="756"/>
    </location>
</feature>
<proteinExistence type="predicted"/>
<comment type="caution">
    <text evidence="9">The sequence shown here is derived from an EMBL/GenBank/DDBJ whole genome shotgun (WGS) entry which is preliminary data.</text>
</comment>
<name>A0A5D0MGT0_9BACT</name>
<keyword evidence="5 7" id="KW-0472">Membrane</keyword>
<dbReference type="PROSITE" id="PS50156">
    <property type="entry name" value="SSD"/>
    <property type="match status" value="2"/>
</dbReference>